<dbReference type="InterPro" id="IPR058962">
    <property type="entry name" value="DUF8108_N"/>
</dbReference>
<keyword evidence="1" id="KW-0812">Transmembrane</keyword>
<evidence type="ECO:0000313" key="4">
    <source>
        <dbReference type="EMBL" id="MCU4740143.1"/>
    </source>
</evidence>
<keyword evidence="1" id="KW-0472">Membrane</keyword>
<dbReference type="AlphaFoldDB" id="A0AAP2YWE0"/>
<evidence type="ECO:0000259" key="2">
    <source>
        <dbReference type="Pfam" id="PF12773"/>
    </source>
</evidence>
<dbReference type="EMBL" id="JAOPKA010000001">
    <property type="protein sequence ID" value="MCU4740143.1"/>
    <property type="molecule type" value="Genomic_DNA"/>
</dbReference>
<feature type="transmembrane region" description="Helical" evidence="1">
    <location>
        <begin position="42"/>
        <end position="63"/>
    </location>
</feature>
<dbReference type="Pfam" id="PF26438">
    <property type="entry name" value="DUF8108_N"/>
    <property type="match status" value="1"/>
</dbReference>
<keyword evidence="1" id="KW-1133">Transmembrane helix</keyword>
<evidence type="ECO:0000313" key="5">
    <source>
        <dbReference type="Proteomes" id="UP001321018"/>
    </source>
</evidence>
<accession>A0AAP2YWE0</accession>
<feature type="domain" description="DZANK-type" evidence="2">
    <location>
        <begin position="87"/>
        <end position="140"/>
    </location>
</feature>
<reference evidence="4" key="1">
    <citation type="submission" date="2022-09" db="EMBL/GenBank/DDBJ databases">
        <title>Enrichment on poylsaccharides allowed isolation of novel metabolic and taxonomic groups of Haloarchaea.</title>
        <authorList>
            <person name="Sorokin D.Y."/>
            <person name="Elcheninov A.G."/>
            <person name="Khizhniak T.V."/>
            <person name="Kolganova T.V."/>
            <person name="Kublanov I.V."/>
        </authorList>
    </citation>
    <scope>NUCLEOTIDE SEQUENCE</scope>
    <source>
        <strain evidence="4">AArc-xg1-1</strain>
    </source>
</reference>
<evidence type="ECO:0000256" key="1">
    <source>
        <dbReference type="SAM" id="Phobius"/>
    </source>
</evidence>
<feature type="domain" description="DUF8108" evidence="3">
    <location>
        <begin position="4"/>
        <end position="74"/>
    </location>
</feature>
<dbReference type="Pfam" id="PF12773">
    <property type="entry name" value="DZR"/>
    <property type="match status" value="1"/>
</dbReference>
<gene>
    <name evidence="4" type="ORF">OB960_01845</name>
</gene>
<dbReference type="RefSeq" id="WP_338001993.1">
    <property type="nucleotide sequence ID" value="NZ_JAOPKA010000001.1"/>
</dbReference>
<organism evidence="4 5">
    <name type="scientific">Natronoglomus mannanivorans</name>
    <dbReference type="NCBI Taxonomy" id="2979990"/>
    <lineage>
        <taxon>Archaea</taxon>
        <taxon>Methanobacteriati</taxon>
        <taxon>Methanobacteriota</taxon>
        <taxon>Stenosarchaea group</taxon>
        <taxon>Halobacteria</taxon>
        <taxon>Halobacteriales</taxon>
        <taxon>Natrialbaceae</taxon>
        <taxon>Natronoglomus</taxon>
    </lineage>
</organism>
<sequence>MRSTHLQRQIDDLVAQGWRIEDEDTDRVVMVDREFGSLGSHLLVALLTVWWTMGLGNVAWAAYKYFNESERRVLWEDRSSGGVAAGCPNCGGDVAPDDSYCQSCGTDLEAVRADTGSGTTTCPECEAVVTGGSRYCSACGIKLADAMTTGTGT</sequence>
<proteinExistence type="predicted"/>
<dbReference type="InterPro" id="IPR025874">
    <property type="entry name" value="DZR"/>
</dbReference>
<protein>
    <submittedName>
        <fullName evidence="4">Zinc ribbon domain-containing protein</fullName>
    </submittedName>
</protein>
<comment type="caution">
    <text evidence="4">The sequence shown here is derived from an EMBL/GenBank/DDBJ whole genome shotgun (WGS) entry which is preliminary data.</text>
</comment>
<name>A0AAP2YWE0_9EURY</name>
<evidence type="ECO:0000259" key="3">
    <source>
        <dbReference type="Pfam" id="PF26438"/>
    </source>
</evidence>
<dbReference type="Proteomes" id="UP001321018">
    <property type="component" value="Unassembled WGS sequence"/>
</dbReference>